<reference evidence="1" key="1">
    <citation type="submission" date="2024-07" db="EMBL/GenBank/DDBJ databases">
        <authorList>
            <person name="Yu S.T."/>
        </authorList>
    </citation>
    <scope>NUCLEOTIDE SEQUENCE</scope>
    <source>
        <strain evidence="1">R28</strain>
    </source>
</reference>
<proteinExistence type="predicted"/>
<gene>
    <name evidence="1" type="ORF">AB5J49_12835</name>
</gene>
<name>A0AB39PVN5_9ACTN</name>
<organism evidence="1">
    <name type="scientific">Streptomyces sp. R28</name>
    <dbReference type="NCBI Taxonomy" id="3238628"/>
    <lineage>
        <taxon>Bacteria</taxon>
        <taxon>Bacillati</taxon>
        <taxon>Actinomycetota</taxon>
        <taxon>Actinomycetes</taxon>
        <taxon>Kitasatosporales</taxon>
        <taxon>Streptomycetaceae</taxon>
        <taxon>Streptomyces</taxon>
    </lineage>
</organism>
<sequence length="40" mass="4669">MTDMSERNDKNPRGGAAYRYSQVCFTVRDRTDTDQGRRTL</sequence>
<protein>
    <submittedName>
        <fullName evidence="1">Uncharacterized protein</fullName>
    </submittedName>
</protein>
<accession>A0AB39PVN5</accession>
<dbReference type="RefSeq" id="WP_369168737.1">
    <property type="nucleotide sequence ID" value="NZ_CP163439.1"/>
</dbReference>
<dbReference type="EMBL" id="CP163439">
    <property type="protein sequence ID" value="XDQ34151.1"/>
    <property type="molecule type" value="Genomic_DNA"/>
</dbReference>
<evidence type="ECO:0000313" key="1">
    <source>
        <dbReference type="EMBL" id="XDQ34151.1"/>
    </source>
</evidence>
<dbReference type="AlphaFoldDB" id="A0AB39PVN5"/>